<dbReference type="EMBL" id="LKHS01000020">
    <property type="protein sequence ID" value="KQH84258.1"/>
    <property type="molecule type" value="Genomic_DNA"/>
</dbReference>
<evidence type="ECO:0000256" key="2">
    <source>
        <dbReference type="ARBA" id="ARBA00023002"/>
    </source>
</evidence>
<evidence type="ECO:0000256" key="4">
    <source>
        <dbReference type="PIRSR" id="PIRSR000102-1"/>
    </source>
</evidence>
<evidence type="ECO:0000313" key="10">
    <source>
        <dbReference type="Proteomes" id="UP000051221"/>
    </source>
</evidence>
<name>A0A0Q2M8V1_VIBFU</name>
<dbReference type="Proteomes" id="UP000051221">
    <property type="component" value="Unassembled WGS sequence"/>
</dbReference>
<feature type="active site" description="Proton acceptor" evidence="4">
    <location>
        <position position="175"/>
    </location>
</feature>
<dbReference type="SUPFAM" id="SSF51735">
    <property type="entry name" value="NAD(P)-binding Rossmann-fold domains"/>
    <property type="match status" value="1"/>
</dbReference>
<dbReference type="OrthoDB" id="9802969at2"/>
<dbReference type="RefSeq" id="WP_004725841.1">
    <property type="nucleotide sequence ID" value="NZ_CABLCD010000013.1"/>
</dbReference>
<dbReference type="InterPro" id="IPR001236">
    <property type="entry name" value="Lactate/malate_DH_N"/>
</dbReference>
<feature type="domain" description="Lactate/malate dehydrogenase C-terminal" evidence="8">
    <location>
        <begin position="148"/>
        <end position="310"/>
    </location>
</feature>
<dbReference type="InterPro" id="IPR022383">
    <property type="entry name" value="Lactate/malate_DH_C"/>
</dbReference>
<comment type="function">
    <text evidence="1">Catalyzes the reversible oxidation of malate to oxaloacetate.</text>
</comment>
<gene>
    <name evidence="9" type="ORF">AMR76_18695</name>
</gene>
<reference evidence="9 10" key="1">
    <citation type="submission" date="2015-08" db="EMBL/GenBank/DDBJ databases">
        <title>Antibacterial properties of a collection of Vibrionaceae strains.</title>
        <authorList>
            <person name="Giubergia S."/>
        </authorList>
    </citation>
    <scope>NUCLEOTIDE SEQUENCE [LARGE SCALE GENOMIC DNA]</scope>
    <source>
        <strain evidence="9 10">S0821</strain>
    </source>
</reference>
<evidence type="ECO:0000256" key="5">
    <source>
        <dbReference type="PIRSR" id="PIRSR000102-3"/>
    </source>
</evidence>
<dbReference type="OMA" id="THLDSMR"/>
<dbReference type="Pfam" id="PF02866">
    <property type="entry name" value="Ldh_1_C"/>
    <property type="match status" value="1"/>
</dbReference>
<dbReference type="InParanoid" id="A0A0Q2M8V1"/>
<evidence type="ECO:0000256" key="3">
    <source>
        <dbReference type="ARBA" id="ARBA00023027"/>
    </source>
</evidence>
<dbReference type="InterPro" id="IPR001557">
    <property type="entry name" value="L-lactate/malate_DH"/>
</dbReference>
<dbReference type="SUPFAM" id="SSF56327">
    <property type="entry name" value="LDH C-terminal domain-like"/>
    <property type="match status" value="1"/>
</dbReference>
<keyword evidence="3 5" id="KW-0520">NAD</keyword>
<dbReference type="Gene3D" id="3.40.50.720">
    <property type="entry name" value="NAD(P)-binding Rossmann-like Domain"/>
    <property type="match status" value="1"/>
</dbReference>
<dbReference type="GO" id="GO:0006089">
    <property type="term" value="P:lactate metabolic process"/>
    <property type="evidence" value="ECO:0007669"/>
    <property type="project" value="TreeGrafter"/>
</dbReference>
<dbReference type="Pfam" id="PF00056">
    <property type="entry name" value="Ldh_1_N"/>
    <property type="match status" value="1"/>
</dbReference>
<protein>
    <submittedName>
        <fullName evidence="9">L-lactate dehydrogenase</fullName>
    </submittedName>
</protein>
<evidence type="ECO:0000256" key="1">
    <source>
        <dbReference type="ARBA" id="ARBA00003966"/>
    </source>
</evidence>
<organism evidence="9 10">
    <name type="scientific">Vibrio furnissii</name>
    <dbReference type="NCBI Taxonomy" id="29494"/>
    <lineage>
        <taxon>Bacteria</taxon>
        <taxon>Pseudomonadati</taxon>
        <taxon>Pseudomonadota</taxon>
        <taxon>Gammaproteobacteria</taxon>
        <taxon>Vibrionales</taxon>
        <taxon>Vibrionaceae</taxon>
        <taxon>Vibrio</taxon>
    </lineage>
</organism>
<feature type="binding site" evidence="5">
    <location>
        <position position="95"/>
    </location>
    <ligand>
        <name>NAD(+)</name>
        <dbReference type="ChEBI" id="CHEBI:57540"/>
    </ligand>
</feature>
<feature type="binding site" evidence="5">
    <location>
        <begin position="118"/>
        <end position="120"/>
    </location>
    <ligand>
        <name>NAD(+)</name>
        <dbReference type="ChEBI" id="CHEBI:57540"/>
    </ligand>
</feature>
<keyword evidence="10" id="KW-1185">Reference proteome</keyword>
<dbReference type="InterPro" id="IPR036291">
    <property type="entry name" value="NAD(P)-bd_dom_sf"/>
</dbReference>
<evidence type="ECO:0000259" key="8">
    <source>
        <dbReference type="Pfam" id="PF02866"/>
    </source>
</evidence>
<dbReference type="AlphaFoldDB" id="A0A0Q2M8V1"/>
<evidence type="ECO:0000313" key="9">
    <source>
        <dbReference type="EMBL" id="KQH84258.1"/>
    </source>
</evidence>
<dbReference type="GO" id="GO:0004459">
    <property type="term" value="F:L-lactate dehydrogenase (NAD+) activity"/>
    <property type="evidence" value="ECO:0007669"/>
    <property type="project" value="TreeGrafter"/>
</dbReference>
<dbReference type="GeneID" id="50535626"/>
<dbReference type="PANTHER" id="PTHR43128">
    <property type="entry name" value="L-2-HYDROXYCARBOXYLATE DEHYDROGENASE (NAD(P)(+))"/>
    <property type="match status" value="1"/>
</dbReference>
<comment type="similarity">
    <text evidence="6">Belongs to the LDH/MDH superfamily.</text>
</comment>
<dbReference type="Gene3D" id="3.90.110.10">
    <property type="entry name" value="Lactate dehydrogenase/glycoside hydrolase, family 4, C-terminal"/>
    <property type="match status" value="1"/>
</dbReference>
<sequence>MKIGVIGAGAVGVGICNYLLTLGSVSELILLDRDVARAEGEVFDFRHTAALTFSKNTRIVPTDDYLELIGADIVVITAGAQIQQGQSRMDLAEINSKIGVDIAKKIERVAPKAVLIVVTNPCDIVTHSIVANTGYSPGRVISAGCVVDTARLMTIVAQRVNLDPKNVFGYVLGEHGSHCFTPKSLISIAGQAADYYCDANHLDRIDADELLESVKQAGYEIFKRKNNTTHGIAASVFRIIQAVTINEHSVLPVGTLLRGEYGLNDVVLSLPAVVGRNGVEKILIHPFTDAEMQTLVSIADNLRENMINVAKSTGLSY</sequence>
<feature type="binding site" evidence="5">
    <location>
        <begin position="7"/>
        <end position="12"/>
    </location>
    <ligand>
        <name>NAD(+)</name>
        <dbReference type="ChEBI" id="CHEBI:57540"/>
    </ligand>
</feature>
<evidence type="ECO:0000259" key="7">
    <source>
        <dbReference type="Pfam" id="PF00056"/>
    </source>
</evidence>
<evidence type="ECO:0000256" key="6">
    <source>
        <dbReference type="RuleBase" id="RU003369"/>
    </source>
</evidence>
<proteinExistence type="inferred from homology"/>
<comment type="caution">
    <text evidence="9">The sequence shown here is derived from an EMBL/GenBank/DDBJ whole genome shotgun (WGS) entry which is preliminary data.</text>
</comment>
<feature type="binding site" evidence="5">
    <location>
        <position position="32"/>
    </location>
    <ligand>
        <name>NAD(+)</name>
        <dbReference type="ChEBI" id="CHEBI:57540"/>
    </ligand>
</feature>
<accession>A0A0Q2M8V1</accession>
<dbReference type="PIRSF" id="PIRSF000102">
    <property type="entry name" value="Lac_mal_DH"/>
    <property type="match status" value="1"/>
</dbReference>
<dbReference type="PRINTS" id="PR00086">
    <property type="entry name" value="LLDHDRGNASE"/>
</dbReference>
<dbReference type="InterPro" id="IPR015955">
    <property type="entry name" value="Lactate_DH/Glyco_Ohase_4_C"/>
</dbReference>
<feature type="domain" description="Lactate/malate dehydrogenase N-terminal" evidence="7">
    <location>
        <begin position="1"/>
        <end position="141"/>
    </location>
</feature>
<keyword evidence="2 6" id="KW-0560">Oxidoreductase</keyword>
<dbReference type="PANTHER" id="PTHR43128:SF16">
    <property type="entry name" value="L-LACTATE DEHYDROGENASE"/>
    <property type="match status" value="1"/>
</dbReference>